<organism evidence="2 3">
    <name type="scientific">Altererythrobacter arenosus</name>
    <dbReference type="NCBI Taxonomy" id="3032592"/>
    <lineage>
        <taxon>Bacteria</taxon>
        <taxon>Pseudomonadati</taxon>
        <taxon>Pseudomonadota</taxon>
        <taxon>Alphaproteobacteria</taxon>
        <taxon>Sphingomonadales</taxon>
        <taxon>Erythrobacteraceae</taxon>
        <taxon>Altererythrobacter</taxon>
    </lineage>
</organism>
<feature type="transmembrane region" description="Helical" evidence="1">
    <location>
        <begin position="45"/>
        <end position="64"/>
    </location>
</feature>
<protein>
    <submittedName>
        <fullName evidence="2">Uncharacterized protein</fullName>
    </submittedName>
</protein>
<dbReference type="RefSeq" id="WP_278016776.1">
    <property type="nucleotide sequence ID" value="NZ_CP121106.1"/>
</dbReference>
<accession>A0ABY8FSU1</accession>
<keyword evidence="1" id="KW-0472">Membrane</keyword>
<sequence length="72" mass="7968">MIDEAEAVARRRFMVLNLVRLISLGCVLFGIAASQGAVDFPRMPGIALAIIGLFGFFFGPNLLARRWRSDDQ</sequence>
<proteinExistence type="predicted"/>
<dbReference type="EMBL" id="CP121106">
    <property type="protein sequence ID" value="WFL78086.1"/>
    <property type="molecule type" value="Genomic_DNA"/>
</dbReference>
<evidence type="ECO:0000313" key="3">
    <source>
        <dbReference type="Proteomes" id="UP001215827"/>
    </source>
</evidence>
<name>A0ABY8FSU1_9SPHN</name>
<gene>
    <name evidence="2" type="ORF">P7228_03170</name>
</gene>
<feature type="transmembrane region" description="Helical" evidence="1">
    <location>
        <begin position="12"/>
        <end position="33"/>
    </location>
</feature>
<reference evidence="2 3" key="1">
    <citation type="submission" date="2023-03" db="EMBL/GenBank/DDBJ databases">
        <title>Altererythrobacter sp. CAU 1644 isolated from sand.</title>
        <authorList>
            <person name="Kim W."/>
        </authorList>
    </citation>
    <scope>NUCLEOTIDE SEQUENCE [LARGE SCALE GENOMIC DNA]</scope>
    <source>
        <strain evidence="2 3">CAU 1644</strain>
    </source>
</reference>
<evidence type="ECO:0000256" key="1">
    <source>
        <dbReference type="SAM" id="Phobius"/>
    </source>
</evidence>
<keyword evidence="1" id="KW-0812">Transmembrane</keyword>
<keyword evidence="1" id="KW-1133">Transmembrane helix</keyword>
<keyword evidence="3" id="KW-1185">Reference proteome</keyword>
<evidence type="ECO:0000313" key="2">
    <source>
        <dbReference type="EMBL" id="WFL78086.1"/>
    </source>
</evidence>
<dbReference type="Proteomes" id="UP001215827">
    <property type="component" value="Chromosome"/>
</dbReference>